<organism evidence="6 7">
    <name type="scientific">Yoonia rosea</name>
    <dbReference type="NCBI Taxonomy" id="287098"/>
    <lineage>
        <taxon>Bacteria</taxon>
        <taxon>Pseudomonadati</taxon>
        <taxon>Pseudomonadota</taxon>
        <taxon>Alphaproteobacteria</taxon>
        <taxon>Rhodobacterales</taxon>
        <taxon>Paracoccaceae</taxon>
        <taxon>Yoonia</taxon>
    </lineage>
</organism>
<dbReference type="PANTHER" id="PTHR11699">
    <property type="entry name" value="ALDEHYDE DEHYDROGENASE-RELATED"/>
    <property type="match status" value="1"/>
</dbReference>
<comment type="similarity">
    <text evidence="1 4">Belongs to the aldehyde dehydrogenase family.</text>
</comment>
<dbReference type="FunFam" id="3.40.605.10:FF:000007">
    <property type="entry name" value="NAD/NADP-dependent betaine aldehyde dehydrogenase"/>
    <property type="match status" value="1"/>
</dbReference>
<gene>
    <name evidence="6" type="ORF">SAMN05421665_0347</name>
</gene>
<dbReference type="InterPro" id="IPR016162">
    <property type="entry name" value="Ald_DH_N"/>
</dbReference>
<dbReference type="InterPro" id="IPR015590">
    <property type="entry name" value="Aldehyde_DH_dom"/>
</dbReference>
<keyword evidence="2 4" id="KW-0560">Oxidoreductase</keyword>
<evidence type="ECO:0000313" key="6">
    <source>
        <dbReference type="EMBL" id="SIT76305.1"/>
    </source>
</evidence>
<evidence type="ECO:0000313" key="7">
    <source>
        <dbReference type="Proteomes" id="UP000186997"/>
    </source>
</evidence>
<evidence type="ECO:0000256" key="1">
    <source>
        <dbReference type="ARBA" id="ARBA00009986"/>
    </source>
</evidence>
<dbReference type="PROSITE" id="PS00687">
    <property type="entry name" value="ALDEHYDE_DEHYDR_GLU"/>
    <property type="match status" value="1"/>
</dbReference>
<evidence type="ECO:0000256" key="2">
    <source>
        <dbReference type="ARBA" id="ARBA00023002"/>
    </source>
</evidence>
<dbReference type="OrthoDB" id="9802947at2"/>
<feature type="domain" description="Aldehyde dehydrogenase" evidence="5">
    <location>
        <begin position="16"/>
        <end position="465"/>
    </location>
</feature>
<evidence type="ECO:0000256" key="3">
    <source>
        <dbReference type="PROSITE-ProRule" id="PRU10007"/>
    </source>
</evidence>
<dbReference type="Gene3D" id="3.40.605.10">
    <property type="entry name" value="Aldehyde Dehydrogenase, Chain A, domain 1"/>
    <property type="match status" value="1"/>
</dbReference>
<dbReference type="Proteomes" id="UP000186997">
    <property type="component" value="Unassembled WGS sequence"/>
</dbReference>
<dbReference type="InterPro" id="IPR029510">
    <property type="entry name" value="Ald_DH_CS_GLU"/>
</dbReference>
<keyword evidence="7" id="KW-1185">Reference proteome</keyword>
<dbReference type="InterPro" id="IPR016161">
    <property type="entry name" value="Ald_DH/histidinol_DH"/>
</dbReference>
<dbReference type="PROSITE" id="PS00070">
    <property type="entry name" value="ALDEHYDE_DEHYDR_CYS"/>
    <property type="match status" value="1"/>
</dbReference>
<accession>A0A1R3WED3</accession>
<protein>
    <submittedName>
        <fullName evidence="6">Acyl-CoA reductase</fullName>
    </submittedName>
</protein>
<name>A0A1R3WED3_9RHOB</name>
<dbReference type="InterPro" id="IPR016163">
    <property type="entry name" value="Ald_DH_C"/>
</dbReference>
<reference evidence="7" key="1">
    <citation type="submission" date="2017-01" db="EMBL/GenBank/DDBJ databases">
        <authorList>
            <person name="Varghese N."/>
            <person name="Submissions S."/>
        </authorList>
    </citation>
    <scope>NUCLEOTIDE SEQUENCE [LARGE SCALE GENOMIC DNA]</scope>
    <source>
        <strain evidence="7">DSM 29591</strain>
    </source>
</reference>
<dbReference type="InterPro" id="IPR044086">
    <property type="entry name" value="LUC3-like"/>
</dbReference>
<dbReference type="STRING" id="287098.SAMN05421665_0347"/>
<dbReference type="RefSeq" id="WP_076658108.1">
    <property type="nucleotide sequence ID" value="NZ_FTPR01000001.1"/>
</dbReference>
<dbReference type="InterPro" id="IPR016160">
    <property type="entry name" value="Ald_DH_CS_CYS"/>
</dbReference>
<sequence>MLDMGMTIGGLQVAGQESFAVMNPATGEVIGSVANASLDELDRAVSAAKAAYPAWSALPYAERQKTLNALADAMEARAGELAELLTRENGKPLAGIGSHFELGGAVAWTRYTAALEMPVKVLQDNEEGRVELHRKSLGVVGSILPWNWPVIIAIWHIMPALLAGNTVVVKPSPFTPLSTMLAVQIMNQILPAGVLNVVTSDDQGASIGAAMAQHPDIRKIVFTGSTATGEKVMQGAATTMKRLTLELGGNDAGIVLPDVDPKAIAEGLFWGAFINTGQTCAAMKRVYVHEDVHDAVVAELVNVAKNMPMGNGMDEGVLMGPLTTPFQHEKVARLVESAAQVGTVQLGGKSGEGQFHETTIVTDLPDDHPLVTEEQFGPAVPVMRYRDIEDALERANASDAGLGGSIWTNDMDKAKSLALRMEAGSVWINKHGALQPNAPFGGVKKSGIGVEFGDEGLMENTDIQVILQ</sequence>
<dbReference type="GO" id="GO:0016620">
    <property type="term" value="F:oxidoreductase activity, acting on the aldehyde or oxo group of donors, NAD or NADP as acceptor"/>
    <property type="evidence" value="ECO:0007669"/>
    <property type="project" value="InterPro"/>
</dbReference>
<feature type="active site" evidence="3">
    <location>
        <position position="246"/>
    </location>
</feature>
<dbReference type="Gene3D" id="3.40.309.10">
    <property type="entry name" value="Aldehyde Dehydrogenase, Chain A, domain 2"/>
    <property type="match status" value="1"/>
</dbReference>
<dbReference type="AlphaFoldDB" id="A0A1R3WED3"/>
<proteinExistence type="inferred from homology"/>
<dbReference type="EMBL" id="FTPR01000001">
    <property type="protein sequence ID" value="SIT76305.1"/>
    <property type="molecule type" value="Genomic_DNA"/>
</dbReference>
<evidence type="ECO:0000259" key="5">
    <source>
        <dbReference type="Pfam" id="PF00171"/>
    </source>
</evidence>
<dbReference type="Pfam" id="PF00171">
    <property type="entry name" value="Aldedh"/>
    <property type="match status" value="1"/>
</dbReference>
<dbReference type="CDD" id="cd07106">
    <property type="entry name" value="ALDH_AldA-AAD23400"/>
    <property type="match status" value="1"/>
</dbReference>
<dbReference type="SUPFAM" id="SSF53720">
    <property type="entry name" value="ALDH-like"/>
    <property type="match status" value="1"/>
</dbReference>
<evidence type="ECO:0000256" key="4">
    <source>
        <dbReference type="RuleBase" id="RU003345"/>
    </source>
</evidence>